<organism evidence="7 8">
    <name type="scientific">Syphacia muris</name>
    <dbReference type="NCBI Taxonomy" id="451379"/>
    <lineage>
        <taxon>Eukaryota</taxon>
        <taxon>Metazoa</taxon>
        <taxon>Ecdysozoa</taxon>
        <taxon>Nematoda</taxon>
        <taxon>Chromadorea</taxon>
        <taxon>Rhabditida</taxon>
        <taxon>Spirurina</taxon>
        <taxon>Oxyuridomorpha</taxon>
        <taxon>Oxyuroidea</taxon>
        <taxon>Oxyuridae</taxon>
        <taxon>Syphacia</taxon>
    </lineage>
</organism>
<sequence length="471" mass="51769">MDLTSDLIAWSLSPETAKSDGLMPEGLILPDRPVALSMTDAAATAAAVASYDGRMIGTPSYYSSAYPTAAGYNMYGSGTQSYYSMPSTFRTATTPFQFATAQPTYYGGSFSTTGFDYSPYPTAVQCYGGRNNYYSNAVNPITTSPTIYNVGSLSTEPGSSNQLSPFPKAELKKTGKSVKKKKLSNGGGANSDTHYKRIFIWEIGDLCALTFYFANSDPIRNPHRLPLHHYMNANAERIMSTVFRIDQSDECDHMNIEDANLDDSVSDMSYTQTVPETSEASAAATANALAPLPMSRSGADWMRKLAAKYQTIKETYSSYKDDLSGILQQSNISSEEFATLRSTGCDLQTQRWITSITQCLKLINERSFGGQYANIVLTNESIVATLARLLLFEQSSTVPAENVYSYRKTGKEAAIDRIVSRFGKKCSYVMISSHNDTQEIAKRENIPCWPLKTTDNLSVLHFALKVYLTDG</sequence>
<dbReference type="STRING" id="451379.A0A158R5V9"/>
<dbReference type="PANTHER" id="PTHR10190">
    <property type="entry name" value="EYES ABSENT"/>
    <property type="match status" value="1"/>
</dbReference>
<evidence type="ECO:0000256" key="1">
    <source>
        <dbReference type="ARBA" id="ARBA00010501"/>
    </source>
</evidence>
<comment type="cofactor">
    <cofactor evidence="6">
        <name>Mg(2+)</name>
        <dbReference type="ChEBI" id="CHEBI:18420"/>
    </cofactor>
    <text evidence="6">Binds 1 Mg(2+) ion per subunit.</text>
</comment>
<name>A0A158R5V9_9BILA</name>
<dbReference type="GO" id="GO:0046872">
    <property type="term" value="F:metal ion binding"/>
    <property type="evidence" value="ECO:0007669"/>
    <property type="project" value="UniProtKB-KW"/>
</dbReference>
<dbReference type="Proteomes" id="UP000046393">
    <property type="component" value="Unplaced"/>
</dbReference>
<dbReference type="AlphaFoldDB" id="A0A158R5V9"/>
<proteinExistence type="inferred from homology"/>
<evidence type="ECO:0000256" key="6">
    <source>
        <dbReference type="RuleBase" id="RU362036"/>
    </source>
</evidence>
<dbReference type="PANTHER" id="PTHR10190:SF16">
    <property type="entry name" value="DEVELOPMENTAL PROTEIN EYES ABSENT"/>
    <property type="match status" value="1"/>
</dbReference>
<dbReference type="WBParaSite" id="SMUV_0000838901-mRNA-1">
    <property type="protein sequence ID" value="SMUV_0000838901-mRNA-1"/>
    <property type="gene ID" value="SMUV_0000838901"/>
</dbReference>
<dbReference type="EC" id="3.1.3.48" evidence="6"/>
<keyword evidence="6" id="KW-0804">Transcription</keyword>
<comment type="catalytic activity">
    <reaction evidence="5 6">
        <text>O-phospho-L-tyrosyl-[protein] + H2O = L-tyrosyl-[protein] + phosphate</text>
        <dbReference type="Rhea" id="RHEA:10684"/>
        <dbReference type="Rhea" id="RHEA-COMP:10136"/>
        <dbReference type="Rhea" id="RHEA-COMP:20101"/>
        <dbReference type="ChEBI" id="CHEBI:15377"/>
        <dbReference type="ChEBI" id="CHEBI:43474"/>
        <dbReference type="ChEBI" id="CHEBI:46858"/>
        <dbReference type="ChEBI" id="CHEBI:61978"/>
        <dbReference type="EC" id="3.1.3.48"/>
    </reaction>
</comment>
<dbReference type="InterPro" id="IPR028472">
    <property type="entry name" value="EYA"/>
</dbReference>
<keyword evidence="4 6" id="KW-0904">Protein phosphatase</keyword>
<dbReference type="GO" id="GO:0030154">
    <property type="term" value="P:cell differentiation"/>
    <property type="evidence" value="ECO:0007669"/>
    <property type="project" value="TreeGrafter"/>
</dbReference>
<keyword evidence="2 6" id="KW-0378">Hydrolase</keyword>
<keyword evidence="7" id="KW-1185">Reference proteome</keyword>
<evidence type="ECO:0000256" key="3">
    <source>
        <dbReference type="ARBA" id="ARBA00022842"/>
    </source>
</evidence>
<evidence type="ECO:0000256" key="5">
    <source>
        <dbReference type="ARBA" id="ARBA00051722"/>
    </source>
</evidence>
<accession>A0A158R5V9</accession>
<evidence type="ECO:0000256" key="4">
    <source>
        <dbReference type="ARBA" id="ARBA00022912"/>
    </source>
</evidence>
<evidence type="ECO:0000256" key="2">
    <source>
        <dbReference type="ARBA" id="ARBA00022801"/>
    </source>
</evidence>
<dbReference type="InterPro" id="IPR038102">
    <property type="entry name" value="EYA_dom_sf"/>
</dbReference>
<keyword evidence="6" id="KW-0479">Metal-binding</keyword>
<dbReference type="GO" id="GO:0045739">
    <property type="term" value="P:positive regulation of DNA repair"/>
    <property type="evidence" value="ECO:0007669"/>
    <property type="project" value="TreeGrafter"/>
</dbReference>
<reference evidence="8" key="1">
    <citation type="submission" date="2016-04" db="UniProtKB">
        <authorList>
            <consortium name="WormBaseParasite"/>
        </authorList>
    </citation>
    <scope>IDENTIFICATION</scope>
</reference>
<keyword evidence="6" id="KW-0805">Transcription regulation</keyword>
<protein>
    <recommendedName>
        <fullName evidence="6">Eyes absent homolog</fullName>
        <ecNumber evidence="6">3.1.3.48</ecNumber>
    </recommendedName>
</protein>
<evidence type="ECO:0000313" key="7">
    <source>
        <dbReference type="Proteomes" id="UP000046393"/>
    </source>
</evidence>
<evidence type="ECO:0000313" key="8">
    <source>
        <dbReference type="WBParaSite" id="SMUV_0000838901-mRNA-1"/>
    </source>
</evidence>
<dbReference type="Gene3D" id="3.40.50.12350">
    <property type="match status" value="1"/>
</dbReference>
<dbReference type="GO" id="GO:2001240">
    <property type="term" value="P:negative regulation of extrinsic apoptotic signaling pathway in absence of ligand"/>
    <property type="evidence" value="ECO:0007669"/>
    <property type="project" value="TreeGrafter"/>
</dbReference>
<dbReference type="GO" id="GO:0004725">
    <property type="term" value="F:protein tyrosine phosphatase activity"/>
    <property type="evidence" value="ECO:0007669"/>
    <property type="project" value="UniProtKB-EC"/>
</dbReference>
<comment type="similarity">
    <text evidence="1 6">Belongs to the HAD-like hydrolase superfamily. EYA family.</text>
</comment>
<keyword evidence="3 6" id="KW-0460">Magnesium</keyword>
<dbReference type="GO" id="GO:0005634">
    <property type="term" value="C:nucleus"/>
    <property type="evidence" value="ECO:0007669"/>
    <property type="project" value="TreeGrafter"/>
</dbReference>